<dbReference type="PROSITE" id="PS00723">
    <property type="entry name" value="POLYPRENYL_SYNTHASE_1"/>
    <property type="match status" value="1"/>
</dbReference>
<evidence type="ECO:0000313" key="7">
    <source>
        <dbReference type="EMBL" id="SPD94711.1"/>
    </source>
</evidence>
<dbReference type="GO" id="GO:0008299">
    <property type="term" value="P:isoprenoid biosynthetic process"/>
    <property type="evidence" value="ECO:0007669"/>
    <property type="project" value="InterPro"/>
</dbReference>
<proteinExistence type="inferred from homology"/>
<evidence type="ECO:0000256" key="5">
    <source>
        <dbReference type="ARBA" id="ARBA00022842"/>
    </source>
</evidence>
<dbReference type="Proteomes" id="UP000237923">
    <property type="component" value="Unassembled WGS sequence"/>
</dbReference>
<keyword evidence="4" id="KW-0479">Metal-binding</keyword>
<dbReference type="EMBL" id="OKQR01000005">
    <property type="protein sequence ID" value="SPD94711.1"/>
    <property type="molecule type" value="Genomic_DNA"/>
</dbReference>
<name>A0A2N9KG13_9LACO</name>
<dbReference type="AlphaFoldDB" id="A0A2N9KG13"/>
<dbReference type="GO" id="GO:0000010">
    <property type="term" value="F:heptaprenyl diphosphate synthase activity"/>
    <property type="evidence" value="ECO:0007669"/>
    <property type="project" value="UniProtKB-EC"/>
</dbReference>
<keyword evidence="3 6" id="KW-0808">Transferase</keyword>
<reference evidence="8 9" key="2">
    <citation type="submission" date="2018-02" db="EMBL/GenBank/DDBJ databases">
        <authorList>
            <person name="Cohen D.B."/>
            <person name="Kent A.D."/>
        </authorList>
    </citation>
    <scope>NUCLEOTIDE SEQUENCE [LARGE SCALE GENOMIC DNA]</scope>
    <source>
        <strain evidence="8 9">CECT 9216</strain>
    </source>
</reference>
<keyword evidence="5" id="KW-0460">Magnesium</keyword>
<dbReference type="RefSeq" id="WP_072612955.1">
    <property type="nucleotide sequence ID" value="NZ_AP017935.1"/>
</dbReference>
<comment type="cofactor">
    <cofactor evidence="1">
        <name>Mg(2+)</name>
        <dbReference type="ChEBI" id="CHEBI:18420"/>
    </cofactor>
</comment>
<dbReference type="PROSITE" id="PS00444">
    <property type="entry name" value="POLYPRENYL_SYNTHASE_2"/>
    <property type="match status" value="1"/>
</dbReference>
<dbReference type="GO" id="GO:0046872">
    <property type="term" value="F:metal ion binding"/>
    <property type="evidence" value="ECO:0007669"/>
    <property type="project" value="UniProtKB-KW"/>
</dbReference>
<keyword evidence="10" id="KW-1185">Reference proteome</keyword>
<evidence type="ECO:0000313" key="9">
    <source>
        <dbReference type="Proteomes" id="UP000237923"/>
    </source>
</evidence>
<dbReference type="PANTHER" id="PTHR12001">
    <property type="entry name" value="GERANYLGERANYL PYROPHOSPHATE SYNTHASE"/>
    <property type="match status" value="1"/>
</dbReference>
<comment type="similarity">
    <text evidence="2 6">Belongs to the FPP/GGPP synthase family.</text>
</comment>
<dbReference type="InterPro" id="IPR000092">
    <property type="entry name" value="Polyprenyl_synt"/>
</dbReference>
<evidence type="ECO:0000313" key="8">
    <source>
        <dbReference type="EMBL" id="SPE09654.1"/>
    </source>
</evidence>
<dbReference type="Gene3D" id="1.10.600.10">
    <property type="entry name" value="Farnesyl Diphosphate Synthase"/>
    <property type="match status" value="1"/>
</dbReference>
<dbReference type="KEGG" id="lsu:A6B45_01000"/>
<evidence type="ECO:0000313" key="10">
    <source>
        <dbReference type="Proteomes" id="UP000239237"/>
    </source>
</evidence>
<dbReference type="GeneID" id="99673346"/>
<evidence type="ECO:0000256" key="3">
    <source>
        <dbReference type="ARBA" id="ARBA00022679"/>
    </source>
</evidence>
<gene>
    <name evidence="8" type="primary">hepT</name>
    <name evidence="7" type="ORF">LES8486_01839</name>
    <name evidence="8" type="ORF">LES9216_01839</name>
</gene>
<reference evidence="7 10" key="1">
    <citation type="submission" date="2018-02" db="EMBL/GenBank/DDBJ databases">
        <authorList>
            <person name="Rodrigo-Torres L."/>
            <person name="Arahal R. D."/>
            <person name="Lucena T."/>
        </authorList>
    </citation>
    <scope>NUCLEOTIDE SEQUENCE [LARGE SCALE GENOMIC DNA]</scope>
    <source>
        <strain evidence="7 10">CECT 8486</strain>
    </source>
</reference>
<dbReference type="Proteomes" id="UP000239237">
    <property type="component" value="Unassembled WGS sequence"/>
</dbReference>
<protein>
    <submittedName>
        <fullName evidence="8">Heptaprenyl diphosphate synthase component 2</fullName>
        <ecNumber evidence="8">2.5.1.30</ecNumber>
    </submittedName>
</protein>
<dbReference type="EC" id="2.5.1.30" evidence="8"/>
<organism evidence="8 9">
    <name type="scientific">Leuconostoc suionicum</name>
    <dbReference type="NCBI Taxonomy" id="1511761"/>
    <lineage>
        <taxon>Bacteria</taxon>
        <taxon>Bacillati</taxon>
        <taxon>Bacillota</taxon>
        <taxon>Bacilli</taxon>
        <taxon>Lactobacillales</taxon>
        <taxon>Lactobacillaceae</taxon>
        <taxon>Leuconostoc</taxon>
    </lineage>
</organism>
<evidence type="ECO:0000256" key="6">
    <source>
        <dbReference type="RuleBase" id="RU004466"/>
    </source>
</evidence>
<dbReference type="SFLD" id="SFLDS00005">
    <property type="entry name" value="Isoprenoid_Synthase_Type_I"/>
    <property type="match status" value="1"/>
</dbReference>
<dbReference type="EMBL" id="OKQU01000004">
    <property type="protein sequence ID" value="SPE09654.1"/>
    <property type="molecule type" value="Genomic_DNA"/>
</dbReference>
<dbReference type="InterPro" id="IPR008949">
    <property type="entry name" value="Isoprenoid_synthase_dom_sf"/>
</dbReference>
<accession>A0A2N9KG13</accession>
<dbReference type="CDD" id="cd00685">
    <property type="entry name" value="Trans_IPPS_HT"/>
    <property type="match status" value="1"/>
</dbReference>
<sequence length="332" mass="36883">MAMPSLPKIWDTFPELNPPLQNVLIEMSESWRIGFSEIDNAIRSQASAGKLVRPALTLLFSELTDAPYNRKAIVLGASIELLHLATLIHDDIIDESKLRRGQDSIQAHFGKDTAVYAGDYLLTGMLSLLNDADNIQANKLALEALRNILFGELTQKHNRYLTDTSFDNYLTQITGKTAALFKLSVLFGATSSEGVNSQLLDVVGKLGENLGIAFQLLDDYLDFESITEQLSLGKPAGQDIRNGIYTAPILFALENPDINAELRELLALRDEITDDQLVRIHNIILESDAMSRLNSLLAEYSQELDVLLNKLPNNALRNKLSHLATLLLNRKN</sequence>
<evidence type="ECO:0000256" key="1">
    <source>
        <dbReference type="ARBA" id="ARBA00001946"/>
    </source>
</evidence>
<evidence type="ECO:0000256" key="4">
    <source>
        <dbReference type="ARBA" id="ARBA00022723"/>
    </source>
</evidence>
<evidence type="ECO:0000256" key="2">
    <source>
        <dbReference type="ARBA" id="ARBA00006706"/>
    </source>
</evidence>
<dbReference type="PANTHER" id="PTHR12001:SF69">
    <property type="entry name" value="ALL TRANS-POLYPRENYL-DIPHOSPHATE SYNTHASE PDSS1"/>
    <property type="match status" value="1"/>
</dbReference>
<dbReference type="InterPro" id="IPR033749">
    <property type="entry name" value="Polyprenyl_synt_CS"/>
</dbReference>
<dbReference type="Pfam" id="PF00348">
    <property type="entry name" value="polyprenyl_synt"/>
    <property type="match status" value="1"/>
</dbReference>
<dbReference type="SUPFAM" id="SSF48576">
    <property type="entry name" value="Terpenoid synthases"/>
    <property type="match status" value="1"/>
</dbReference>